<accession>A0ABP7C1J0</accession>
<protein>
    <recommendedName>
        <fullName evidence="4">Lipoprotein LprG</fullName>
    </recommendedName>
</protein>
<keyword evidence="3" id="KW-1185">Reference proteome</keyword>
<dbReference type="RefSeq" id="WP_344880084.1">
    <property type="nucleotide sequence ID" value="NZ_BAAAZP010000078.1"/>
</dbReference>
<dbReference type="PROSITE" id="PS51257">
    <property type="entry name" value="PROKAR_LIPOPROTEIN"/>
    <property type="match status" value="1"/>
</dbReference>
<evidence type="ECO:0000313" key="3">
    <source>
        <dbReference type="Proteomes" id="UP001500902"/>
    </source>
</evidence>
<sequence>MTKFLIAAVATAALLAAVAACTDPSTVATDPATALAREFARHSTVRVDAELIVRADDDPGGTTYRQRGVVRLSVSGVTDSDLFMQVSGSGQSMTRHQIEVGGRTYVNSSVAGGPPQRPWLMSERDAGDALSMYASYLGGLVDVLHPGVAEALLATAGTTAPGDRMDGVETVRHQGAITSNRINQAAGKKLISYPMNVVPAALMPDVPNPWSLWIGSDGLPRRLQTSGEMVSVVPEPVSGLSMQLDLRFLEWGATHPITAPPADTVSGE</sequence>
<keyword evidence="1" id="KW-0732">Signal</keyword>
<evidence type="ECO:0000313" key="2">
    <source>
        <dbReference type="EMBL" id="GAA3672615.1"/>
    </source>
</evidence>
<dbReference type="Gene3D" id="2.50.20.20">
    <property type="match status" value="1"/>
</dbReference>
<proteinExistence type="predicted"/>
<dbReference type="Proteomes" id="UP001500902">
    <property type="component" value="Unassembled WGS sequence"/>
</dbReference>
<evidence type="ECO:0000256" key="1">
    <source>
        <dbReference type="SAM" id="SignalP"/>
    </source>
</evidence>
<comment type="caution">
    <text evidence="2">The sequence shown here is derived from an EMBL/GenBank/DDBJ whole genome shotgun (WGS) entry which is preliminary data.</text>
</comment>
<dbReference type="EMBL" id="BAAAZP010000078">
    <property type="protein sequence ID" value="GAA3672615.1"/>
    <property type="molecule type" value="Genomic_DNA"/>
</dbReference>
<organism evidence="2 3">
    <name type="scientific">Nonomuraea antimicrobica</name>
    <dbReference type="NCBI Taxonomy" id="561173"/>
    <lineage>
        <taxon>Bacteria</taxon>
        <taxon>Bacillati</taxon>
        <taxon>Actinomycetota</taxon>
        <taxon>Actinomycetes</taxon>
        <taxon>Streptosporangiales</taxon>
        <taxon>Streptosporangiaceae</taxon>
        <taxon>Nonomuraea</taxon>
    </lineage>
</organism>
<reference evidence="3" key="1">
    <citation type="journal article" date="2019" name="Int. J. Syst. Evol. Microbiol.">
        <title>The Global Catalogue of Microorganisms (GCM) 10K type strain sequencing project: providing services to taxonomists for standard genome sequencing and annotation.</title>
        <authorList>
            <consortium name="The Broad Institute Genomics Platform"/>
            <consortium name="The Broad Institute Genome Sequencing Center for Infectious Disease"/>
            <person name="Wu L."/>
            <person name="Ma J."/>
        </authorList>
    </citation>
    <scope>NUCLEOTIDE SEQUENCE [LARGE SCALE GENOMIC DNA]</scope>
    <source>
        <strain evidence="3">JCM 16904</strain>
    </source>
</reference>
<gene>
    <name evidence="2" type="ORF">GCM10022224_041120</name>
</gene>
<evidence type="ECO:0008006" key="4">
    <source>
        <dbReference type="Google" id="ProtNLM"/>
    </source>
</evidence>
<feature type="chain" id="PRO_5045670874" description="Lipoprotein LprG" evidence="1">
    <location>
        <begin position="20"/>
        <end position="268"/>
    </location>
</feature>
<name>A0ABP7C1J0_9ACTN</name>
<feature type="signal peptide" evidence="1">
    <location>
        <begin position="1"/>
        <end position="19"/>
    </location>
</feature>